<dbReference type="InParanoid" id="A0A3N4M3D2"/>
<keyword evidence="11" id="KW-1185">Reference proteome</keyword>
<dbReference type="PANTHER" id="PTHR13035:SF0">
    <property type="entry name" value="PROTEIN N-TERMINAL GLUTAMINE AMIDOHYDROLASE"/>
    <property type="match status" value="1"/>
</dbReference>
<evidence type="ECO:0000256" key="2">
    <source>
        <dbReference type="ARBA" id="ARBA00011245"/>
    </source>
</evidence>
<gene>
    <name evidence="10" type="ORF">L211DRAFT_837198</name>
</gene>
<name>A0A3N4M3D2_9PEZI</name>
<dbReference type="GO" id="GO:0005829">
    <property type="term" value="C:cytosol"/>
    <property type="evidence" value="ECO:0007669"/>
    <property type="project" value="TreeGrafter"/>
</dbReference>
<comment type="subunit">
    <text evidence="2 8">Monomer.</text>
</comment>
<dbReference type="GO" id="GO:0008418">
    <property type="term" value="F:protein-N-terminal asparagine amidohydrolase activity"/>
    <property type="evidence" value="ECO:0007669"/>
    <property type="project" value="UniProtKB-UniRule"/>
</dbReference>
<evidence type="ECO:0000256" key="8">
    <source>
        <dbReference type="RuleBase" id="RU367082"/>
    </source>
</evidence>
<dbReference type="InterPro" id="IPR039733">
    <property type="entry name" value="NTAQ1"/>
</dbReference>
<dbReference type="Proteomes" id="UP000267821">
    <property type="component" value="Unassembled WGS sequence"/>
</dbReference>
<dbReference type="GO" id="GO:0005634">
    <property type="term" value="C:nucleus"/>
    <property type="evidence" value="ECO:0007669"/>
    <property type="project" value="TreeGrafter"/>
</dbReference>
<evidence type="ECO:0000313" key="11">
    <source>
        <dbReference type="Proteomes" id="UP000267821"/>
    </source>
</evidence>
<accession>A0A3N4M3D2</accession>
<proteinExistence type="inferred from homology"/>
<dbReference type="InterPro" id="IPR037132">
    <property type="entry name" value="N_Gln_amidohydro_ab_roll_sf"/>
</dbReference>
<evidence type="ECO:0000256" key="6">
    <source>
        <dbReference type="ARBA" id="ARBA00029677"/>
    </source>
</evidence>
<evidence type="ECO:0000313" key="10">
    <source>
        <dbReference type="EMBL" id="RPB24815.1"/>
    </source>
</evidence>
<evidence type="ECO:0000256" key="1">
    <source>
        <dbReference type="ARBA" id="ARBA00008985"/>
    </source>
</evidence>
<evidence type="ECO:0000256" key="3">
    <source>
        <dbReference type="ARBA" id="ARBA00012718"/>
    </source>
</evidence>
<reference evidence="10 11" key="1">
    <citation type="journal article" date="2018" name="Nat. Ecol. Evol.">
        <title>Pezizomycetes genomes reveal the molecular basis of ectomycorrhizal truffle lifestyle.</title>
        <authorList>
            <person name="Murat C."/>
            <person name="Payen T."/>
            <person name="Noel B."/>
            <person name="Kuo A."/>
            <person name="Morin E."/>
            <person name="Chen J."/>
            <person name="Kohler A."/>
            <person name="Krizsan K."/>
            <person name="Balestrini R."/>
            <person name="Da Silva C."/>
            <person name="Montanini B."/>
            <person name="Hainaut M."/>
            <person name="Levati E."/>
            <person name="Barry K.W."/>
            <person name="Belfiori B."/>
            <person name="Cichocki N."/>
            <person name="Clum A."/>
            <person name="Dockter R.B."/>
            <person name="Fauchery L."/>
            <person name="Guy J."/>
            <person name="Iotti M."/>
            <person name="Le Tacon F."/>
            <person name="Lindquist E.A."/>
            <person name="Lipzen A."/>
            <person name="Malagnac F."/>
            <person name="Mello A."/>
            <person name="Molinier V."/>
            <person name="Miyauchi S."/>
            <person name="Poulain J."/>
            <person name="Riccioni C."/>
            <person name="Rubini A."/>
            <person name="Sitrit Y."/>
            <person name="Splivallo R."/>
            <person name="Traeger S."/>
            <person name="Wang M."/>
            <person name="Zifcakova L."/>
            <person name="Wipf D."/>
            <person name="Zambonelli A."/>
            <person name="Paolocci F."/>
            <person name="Nowrousian M."/>
            <person name="Ottonello S."/>
            <person name="Baldrian P."/>
            <person name="Spatafora J.W."/>
            <person name="Henrissat B."/>
            <person name="Nagy L.G."/>
            <person name="Aury J.M."/>
            <person name="Wincker P."/>
            <person name="Grigoriev I.V."/>
            <person name="Bonfante P."/>
            <person name="Martin F.M."/>
        </authorList>
    </citation>
    <scope>NUCLEOTIDE SEQUENCE [LARGE SCALE GENOMIC DNA]</scope>
    <source>
        <strain evidence="10 11">ATCC MYA-4762</strain>
    </source>
</reference>
<sequence length="251" mass="28937">MSPEQESPFPVPPSPVTRTGIVREALTYTASYCEENIYLILRDHVDPSQVDQYTVVFISNPQKCVPLFFQRIAQGNLPVCWDYHVILLHTSPATNLTTVYDFDTRLSPFPLSFRDYFLPTLNGPSPWPDWPAEVVEAIQETIAKNPRRYKLIKGGDYFRLFASSRKHMLKMITSPMKEEFPRTAGKGTETVIKTKDVEIYISPPPTYPPIRTEESECSFQRFVDFSSSWSDCEYGRIVDEWAFLSEFSDSY</sequence>
<dbReference type="EMBL" id="ML121540">
    <property type="protein sequence ID" value="RPB24815.1"/>
    <property type="molecule type" value="Genomic_DNA"/>
</dbReference>
<protein>
    <recommendedName>
        <fullName evidence="4 8">Protein N-terminal glutamine amidohydrolase</fullName>
        <ecNumber evidence="3 8">3.5.1.122</ecNumber>
    </recommendedName>
    <alternativeName>
        <fullName evidence="6 8">Protein NH2-terminal glutamine deamidase</fullName>
    </alternativeName>
</protein>
<comment type="similarity">
    <text evidence="1 8">Belongs to the NTAQ1 family.</text>
</comment>
<comment type="catalytic activity">
    <reaction evidence="7 8">
        <text>N-terminal L-glutaminyl-[protein] + H2O = N-terminal L-glutamyl-[protein] + NH4(+)</text>
        <dbReference type="Rhea" id="RHEA:50680"/>
        <dbReference type="Rhea" id="RHEA-COMP:12668"/>
        <dbReference type="Rhea" id="RHEA-COMP:12777"/>
        <dbReference type="ChEBI" id="CHEBI:15377"/>
        <dbReference type="ChEBI" id="CHEBI:28938"/>
        <dbReference type="ChEBI" id="CHEBI:64721"/>
        <dbReference type="ChEBI" id="CHEBI:64722"/>
        <dbReference type="EC" id="3.5.1.122"/>
    </reaction>
</comment>
<keyword evidence="5 8" id="KW-0378">Hydrolase</keyword>
<dbReference type="STRING" id="1051890.A0A3N4M3D2"/>
<organism evidence="10 11">
    <name type="scientific">Terfezia boudieri ATCC MYA-4762</name>
    <dbReference type="NCBI Taxonomy" id="1051890"/>
    <lineage>
        <taxon>Eukaryota</taxon>
        <taxon>Fungi</taxon>
        <taxon>Dikarya</taxon>
        <taxon>Ascomycota</taxon>
        <taxon>Pezizomycotina</taxon>
        <taxon>Pezizomycetes</taxon>
        <taxon>Pezizales</taxon>
        <taxon>Pezizaceae</taxon>
        <taxon>Terfezia</taxon>
    </lineage>
</organism>
<dbReference type="PANTHER" id="PTHR13035">
    <property type="entry name" value="PROTEIN N-TERMINAL GLUTAMINE AMIDOHYDROLASE"/>
    <property type="match status" value="1"/>
</dbReference>
<evidence type="ECO:0000256" key="7">
    <source>
        <dbReference type="ARBA" id="ARBA00048768"/>
    </source>
</evidence>
<dbReference type="OrthoDB" id="191192at2759"/>
<dbReference type="InterPro" id="IPR023128">
    <property type="entry name" value="Prot_N_Gln_amidohydro_ab_roll"/>
</dbReference>
<dbReference type="EC" id="3.5.1.122" evidence="3 8"/>
<dbReference type="Gene3D" id="3.10.620.10">
    <property type="entry name" value="Protein N-terminal glutamine amidohydrolase, alpha beta roll"/>
    <property type="match status" value="1"/>
</dbReference>
<evidence type="ECO:0000256" key="5">
    <source>
        <dbReference type="ARBA" id="ARBA00022801"/>
    </source>
</evidence>
<feature type="domain" description="Protein N-terminal glutamine amidohydrolase alpha beta roll" evidence="9">
    <location>
        <begin position="28"/>
        <end position="245"/>
    </location>
</feature>
<evidence type="ECO:0000256" key="4">
    <source>
        <dbReference type="ARBA" id="ARBA00021247"/>
    </source>
</evidence>
<dbReference type="AlphaFoldDB" id="A0A3N4M3D2"/>
<comment type="function">
    <text evidence="8">Mediates the side-chain deamidation of N-terminal glutamine residues to glutamate, an important step in N-end rule pathway of protein degradation. Conversion of the resulting N-terminal glutamine to glutamate renders the protein susceptible to arginylation, polyubiquitination and degradation as specified by the N-end rule. Does not act on substrates with internal or C-terminal glutamine and does not act on non-glutamine residues in any position.</text>
</comment>
<evidence type="ECO:0000259" key="9">
    <source>
        <dbReference type="Pfam" id="PF09764"/>
    </source>
</evidence>
<dbReference type="Pfam" id="PF09764">
    <property type="entry name" value="Nt_Gln_amidase"/>
    <property type="match status" value="1"/>
</dbReference>
<dbReference type="GO" id="GO:0070773">
    <property type="term" value="F:protein-N-terminal glutamine amidohydrolase activity"/>
    <property type="evidence" value="ECO:0007669"/>
    <property type="project" value="UniProtKB-UniRule"/>
</dbReference>